<dbReference type="InterPro" id="IPR007921">
    <property type="entry name" value="CHAP_dom"/>
</dbReference>
<dbReference type="Proteomes" id="UP000824504">
    <property type="component" value="Chromosome"/>
</dbReference>
<dbReference type="Pfam" id="PF05257">
    <property type="entry name" value="CHAP"/>
    <property type="match status" value="1"/>
</dbReference>
<evidence type="ECO:0000313" key="2">
    <source>
        <dbReference type="EMBL" id="QXT61994.1"/>
    </source>
</evidence>
<evidence type="ECO:0000259" key="1">
    <source>
        <dbReference type="PROSITE" id="PS50911"/>
    </source>
</evidence>
<dbReference type="PROSITE" id="PS50911">
    <property type="entry name" value="CHAP"/>
    <property type="match status" value="1"/>
</dbReference>
<proteinExistence type="predicted"/>
<feature type="domain" description="Peptidase C51" evidence="1">
    <location>
        <begin position="1"/>
        <end position="98"/>
    </location>
</feature>
<accession>A0ABX8SLB1</accession>
<dbReference type="EMBL" id="CP079216">
    <property type="protein sequence ID" value="QXT61994.1"/>
    <property type="molecule type" value="Genomic_DNA"/>
</dbReference>
<evidence type="ECO:0000313" key="3">
    <source>
        <dbReference type="Proteomes" id="UP000824504"/>
    </source>
</evidence>
<organism evidence="2 3">
    <name type="scientific">Tessaracoccus palaemonis</name>
    <dbReference type="NCBI Taxonomy" id="2829499"/>
    <lineage>
        <taxon>Bacteria</taxon>
        <taxon>Bacillati</taxon>
        <taxon>Actinomycetota</taxon>
        <taxon>Actinomycetes</taxon>
        <taxon>Propionibacteriales</taxon>
        <taxon>Propionibacteriaceae</taxon>
        <taxon>Tessaracoccus</taxon>
    </lineage>
</organism>
<reference evidence="2 3" key="1">
    <citation type="submission" date="2021-07" db="EMBL/GenBank/DDBJ databases">
        <title>complete genome sequencing of Tessaracoccus sp.J1M15.</title>
        <authorList>
            <person name="Bae J.-W."/>
            <person name="Kim D.-y."/>
        </authorList>
    </citation>
    <scope>NUCLEOTIDE SEQUENCE [LARGE SCALE GENOMIC DNA]</scope>
    <source>
        <strain evidence="2 3">J1M15</strain>
    </source>
</reference>
<keyword evidence="3" id="KW-1185">Reference proteome</keyword>
<sequence>MAYRMQQNGIGQFITPGVGNATSWGSQAAAKGLSVSKDNPAVGDVAWWSSAAIGGEGHVAYVESVNSAAGTFVVSEDNYGGDFDWRTYRISEVSGFIHVGNATPFGALDSAKGGAGEITVKGWAIDRSVPTTPIRVHAYVGAPAGSGGEGHDLGTASVERNDVGQAYSGTGNNHGYSTTFTTNLRGTQTVYLYAINQPTGHNPLIGQATVTISSPDPIGNLDDLDSPGGKVHVRGWAADASSGSSSIAIHVYVGAPAGSAGTDSSSGTTGISRPDVAKLYPWAGTKAGYDFTFKTTKRGAQPVYVYAINVGQGGNKLIGQGTVTIADGPFTKASATISGTARVGKKLTAKAVFSPSASYTYRWYRNGTAITRATKSTYTVTPKDYNTKITVKVKATLTGYTTTTVASKATAKVALGTQTVSSTPHITGTTRVGKKLTVHTGTWSGSGKSIAVTWYRDGKKVKSGTSKTYTLSSKDKAAKIKAKVSYKRTGYKTVFKSTAATAKIAS</sequence>
<gene>
    <name evidence="2" type="ORF">KDB89_09380</name>
</gene>
<name>A0ABX8SLB1_9ACTN</name>
<protein>
    <submittedName>
        <fullName evidence="2">CHAP domain-containing protein</fullName>
    </submittedName>
</protein>